<dbReference type="InterPro" id="IPR016024">
    <property type="entry name" value="ARM-type_fold"/>
</dbReference>
<sequence length="3501" mass="389612">MKWASLLKDIKEKVGLSQPQAQPHPSNSFAAVAAAAAANAAASGAGASRAADYESTPYASPSSSPARGKYELELDFKRFWEEFRSSSSEKEKEIALNMAVDAFCRLVKQQYDVGQLVTKLIEAHIFSFVVGRAFVTDVEKLRMYSKGRSLQVAKVINFFSEITKDGINPGSNLLYAVEVLVSGPVDKQPLLDSGILCCLIQILNALLSPDECHQKQFVLDGLVRSVNSSDGDIVLVKSGLSLGFKLAEMEVEGSIVHIMKALASHPSAAASLIEDDSLQLLFHMVTNGSSHVFSQFKDGVVHLHTIQLHRHAMQILGLLLANDNGSTAIYIHKHYLVKVLLATVKDFNPERGDPAYTMGIIDLLLECVELSSKPDAGSVRLREDIHNAHGYQYLVQFALTLSSLHKNQTTQSTSPESCLQNSDSHDRHLYIEKHEFYGRDGPSHPQLSPTLSRLLDVLVNLAQAGPAESTSDGKALKSSYGKASTHNRSHTTSGDRFGDEIWEMGNMRIKDLEAIQMLQDIFLKADNVELQEEVLNRMFTIFSSHLDNYKLCQQLRTVPLFILNMAGFPSSFQETILKILEYAVTVVNCIPEQELLSLCCLLQQPITTGLKHTILSFFVKLLSFDQQYKKVLREVGVLEVLMDDLRQHKLITGVEQQNNAPRAFERTLSSSSFKKHMEDKDAILSSPKILGSGTCKFRIFEDEQTSAVAWDCLFSLIKKAEASQQSFRSNNGVSVVLPLLASDSHRLGVLRLLSCLIMEDTSQAHPEELGSLVEILKSGMVTSESGLQYRLENEAKCDIFGAIWRILVSNNSSQRVFGESTGFSLLLTTLHSFQSGDDADPELLSTNMNTFSFLLRVITAGVCNNPINRVRLHTIILSQTFYDLLCESGLLCVDCEKPVIQLLLELALEIITPPSVFYQVERVSTSDTFDDESFFLSSSLLAMDRPEKEWVYNAGAIGVLIRSLLIFTPKVQLDVLRFIEKLAHAGPFNLENLTSVGCVQLLLETIKPFLVGSSPLLSHALQIVQVLGAYRLSSSELRILVRHVVQMKVKSSGYLLVDMMEKLIKMEELQSAAVSLAPFVEMDMRKVGYASVQVKESESSSKIGATRRSISSGIMLRVFSVGAADDGSTFAELNIQDNGILTLSTSYSCSLSFPSTEIEEGRWHHLAVVHSKPNALAGLFQSSIAYLYLNGKLRHSGKLGYSPSPIGKPLQVTLGTPITRARVTDLSWRLCSCYLFEEVLTASNICFMYILGQGYRGLFQDTDLLRFVPSQACGGGSMAILDSLESELSIASNVQKVDYSAKQGNTRVDGSGIVWDLEKLARLALQLSGKKLIFAFDGTSSDAFGASGTISLLNLVDPTSAASSPIGGIPRYGRLNGDIYICNERAIGDSIRMIGGMSIVLSLVEAAETRDMLHMALELLACSLHQCPQNVQEMQSLRGYHLLALFLHHRMSLFDMQSLEIFFQIAACEACFSEPHKLKMNRGVSFPSGTSLETGLEDLTLSKFSDEVSSVGSQGDLDDFSAQKDSFSHMSELEHSDMHVENPNCIVLSNADMVEHVLLDWTLWVTAPVSIQIALLGFLERLVSMHWYRNHNLTVLRRINLVQHLLVTMQRGDVEVPVLEKLVVLLGVILEDGFLASELELVVRFVIMTFDPPAMLTRNNVVREAMGKHVIVRNMLLEMLIDLQVTITSEELLEQWHKIVSSKLITYFLDEAVHPTSMRWIMTLLGICLASSSTFALKFRSSGGFQGLTRVLPSFYDSPEIYYVLFCLIFGKPVYPRLPEVRMLDFHALMPSDGCFGELKFVDLLDSIVAMAKNTFDRLSMQVMVAHQNDNLSNLSTSLASDLVEATSDMAGDLQGEALMHKTYAARLMGGEAAAPAAATAILRFMVDLAKMCPPFSAICRRPEFLESCVELYFSCVRADCALNMAKSIKSAANDEKNLNDNDDNSSSQNTFSSFRADQEQSSKTSVSKGSFPQEQKSTSSDDFIGLNTLVSNSGIEVDSSSNLQTTITSETIEDHKTFDDPNISMRIISSEAPENGIADHNQATELLNSTSSYPLDSPDLCEKSLSKLAVTPSASPVLALTSWLGSSSSYNDAKVPLTSSSPMGSSISVKEFEASPDARAYLQVSSAANMYFTISTNLVLEIDDAGYGGGPCSAGATAVLDFIAEVLADIVLEQLKATQFLESILEAVPLYVDVDTALVFQGLCLSRLLNFMERRLLRDDEEDEKKLDKSRWSVNLDSLCWMIVDRVYMGSFPQPIGVLRTLEFLLSMLQLANKDGRIQEASPADAEKASGSSKVEDESAMTLEDLLVTKPNQGQSFDVLHGGFDKLLTGSFLVFYEWFHKSEKTIKMVLEQCAAIMWAQYVSGSAKFPGVRIKVLEVRRKKEIGRKSRDNLRLDLRHLEQLNERRYALELVRDLMSTELRVIRQDKYGWVLHAESPYRMRKKFERCKLKLDTVQDSLTRSFELEDYKLLKEKPKCGLGTPRDSSGTYFNILAESVDQNCILGEDDEEYLFKDVDEFKVDSSGFAQSVWTDDRCSSLNESSLQFANETCVKSSSGSVHIADTINARSDVGSPRPSSSMRAENMKVVEDKSEKELHDNGEYLIRPYLEPSERIKFKYNCERVVGLDKHDGIFLIGDRCLYVIENFYIDDSGCISEKKSEDELSVIDQALGVRKDTSGGAESQSKSPSSWSITATSVGGRAWAYNGGAWGKEKVCSGGNLPHSWHMWKLDSVYELVKRDYQLRPVAIEIFSMDGCNDLLVFHKKEREEVFRNLVAMNLPPNNMLDSTISGVSKQDGTEGSRLFKILAKSFSKRWQNGEISNFQYLMHLNTLAGRGYSDLTQYPVFPWVLADYESETLDLRNSKTYRKLDKPMGCQTPEGEEEFKKRYESWDDPDVPKFHYGSHYSSAGIVLFYLLRMPPFSIENQTLQGGQFDHADRLFNSVRDTWLSAAGKGNTSDVKELIPEFFYLPEFLENRFNLDLGEKQSGEKVGDVILPPWAKRQPKEFIRKHREALESDFVSENLHHWIDLIFGNKQRGKAAEEAVNVFYHYTYEGSVDIDSVTDPAMKASILAQINHFGQTPKQLFPKPHVKRRTDRKIPPHPLRYSAHLVSHEIRKTPTSISQIVTFHEKVLIAASNNLLKPTTYSKYIAWGFPDRSVRIISYDQDRLLSTHENLHGGNQIQCTGMSHDGQVLVTGGDDGVVAAWRFSKDGIRAQRYLHLERALCAHTAKITCLYVSQSYTLIVSGSDDCTVILWDLTSLAFVKQLPEFPAPVSAIYVNDLTGEIITAAGVLLGVWSINGDCLAVVNTSQLPSDLILSVTSATFSDWLDTNWCVTGHQSGAVKVWNMVHCSDMEEFSERNRSPTMGGLNLIGKAPEYRLLLHKVLKSHKHPVTALHISSDLKQLLSGDSGGHLLSWTLPEDSLRTNYVQGSQDMQRLHDLASQAITQLCIARVCSKIAENLEEDGELWATALLVYVIHLLAVTHHFGENGWLHLMLYRRITLS</sequence>
<gene>
    <name evidence="7" type="ORF">HPP92_020966</name>
</gene>
<dbReference type="PROSITE" id="PS50197">
    <property type="entry name" value="BEACH"/>
    <property type="match status" value="1"/>
</dbReference>
<dbReference type="SMART" id="SM00320">
    <property type="entry name" value="WD40"/>
    <property type="match status" value="4"/>
</dbReference>
<evidence type="ECO:0000259" key="6">
    <source>
        <dbReference type="PROSITE" id="PS51783"/>
    </source>
</evidence>
<organism evidence="7 8">
    <name type="scientific">Vanilla planifolia</name>
    <name type="common">Vanilla</name>
    <dbReference type="NCBI Taxonomy" id="51239"/>
    <lineage>
        <taxon>Eukaryota</taxon>
        <taxon>Viridiplantae</taxon>
        <taxon>Streptophyta</taxon>
        <taxon>Embryophyta</taxon>
        <taxon>Tracheophyta</taxon>
        <taxon>Spermatophyta</taxon>
        <taxon>Magnoliopsida</taxon>
        <taxon>Liliopsida</taxon>
        <taxon>Asparagales</taxon>
        <taxon>Orchidaceae</taxon>
        <taxon>Vanilloideae</taxon>
        <taxon>Vanilleae</taxon>
        <taxon>Vanilla</taxon>
    </lineage>
</organism>
<dbReference type="InterPro" id="IPR051944">
    <property type="entry name" value="BEACH_domain_protein"/>
</dbReference>
<dbReference type="InterPro" id="IPR023362">
    <property type="entry name" value="PH-BEACH_dom"/>
</dbReference>
<feature type="compositionally biased region" description="Low complexity" evidence="4">
    <location>
        <begin position="1945"/>
        <end position="1954"/>
    </location>
</feature>
<dbReference type="SUPFAM" id="SSF50729">
    <property type="entry name" value="PH domain-like"/>
    <property type="match status" value="1"/>
</dbReference>
<feature type="domain" description="BEACH" evidence="5">
    <location>
        <begin position="2798"/>
        <end position="3090"/>
    </location>
</feature>
<dbReference type="PANTHER" id="PTHR46108:SF4">
    <property type="entry name" value="BLUE CHEESE"/>
    <property type="match status" value="1"/>
</dbReference>
<dbReference type="InterPro" id="IPR013320">
    <property type="entry name" value="ConA-like_dom_sf"/>
</dbReference>
<feature type="compositionally biased region" description="Polar residues" evidence="4">
    <location>
        <begin position="481"/>
        <end position="494"/>
    </location>
</feature>
<dbReference type="SUPFAM" id="SSF81837">
    <property type="entry name" value="BEACH domain"/>
    <property type="match status" value="1"/>
</dbReference>
<reference evidence="7 8" key="1">
    <citation type="journal article" date="2020" name="Nat. Food">
        <title>A phased Vanilla planifolia genome enables genetic improvement of flavour and production.</title>
        <authorList>
            <person name="Hasing T."/>
            <person name="Tang H."/>
            <person name="Brym M."/>
            <person name="Khazi F."/>
            <person name="Huang T."/>
            <person name="Chambers A.H."/>
        </authorList>
    </citation>
    <scope>NUCLEOTIDE SEQUENCE [LARGE SCALE GENOMIC DNA]</scope>
    <source>
        <tissue evidence="7">Leaf</tissue>
    </source>
</reference>
<dbReference type="PROSITE" id="PS50294">
    <property type="entry name" value="WD_REPEATS_REGION"/>
    <property type="match status" value="1"/>
</dbReference>
<dbReference type="PROSITE" id="PS51783">
    <property type="entry name" value="PH_BEACH"/>
    <property type="match status" value="1"/>
</dbReference>
<dbReference type="Gene3D" id="2.60.120.200">
    <property type="match status" value="1"/>
</dbReference>
<dbReference type="InterPro" id="IPR019775">
    <property type="entry name" value="WD40_repeat_CS"/>
</dbReference>
<dbReference type="InterPro" id="IPR011993">
    <property type="entry name" value="PH-like_dom_sf"/>
</dbReference>
<protein>
    <submittedName>
        <fullName evidence="7">Uncharacterized protein</fullName>
    </submittedName>
</protein>
<evidence type="ECO:0000313" key="7">
    <source>
        <dbReference type="EMBL" id="KAG0462490.1"/>
    </source>
</evidence>
<comment type="caution">
    <text evidence="7">The sequence shown here is derived from an EMBL/GenBank/DDBJ whole genome shotgun (WGS) entry which is preliminary data.</text>
</comment>
<name>A0A835UIZ4_VANPL</name>
<dbReference type="PANTHER" id="PTHR46108">
    <property type="entry name" value="BLUE CHEESE"/>
    <property type="match status" value="1"/>
</dbReference>
<evidence type="ECO:0000256" key="2">
    <source>
        <dbReference type="ARBA" id="ARBA00022737"/>
    </source>
</evidence>
<dbReference type="PROSITE" id="PS00678">
    <property type="entry name" value="WD_REPEATS_1"/>
    <property type="match status" value="1"/>
</dbReference>
<evidence type="ECO:0000256" key="4">
    <source>
        <dbReference type="SAM" id="MobiDB-lite"/>
    </source>
</evidence>
<dbReference type="SUPFAM" id="SSF50978">
    <property type="entry name" value="WD40 repeat-like"/>
    <property type="match status" value="1"/>
</dbReference>
<dbReference type="InterPro" id="IPR000409">
    <property type="entry name" value="BEACH_dom"/>
</dbReference>
<dbReference type="Gene3D" id="1.25.10.10">
    <property type="entry name" value="Leucine-rich Repeat Variant"/>
    <property type="match status" value="1"/>
</dbReference>
<dbReference type="InterPro" id="IPR011989">
    <property type="entry name" value="ARM-like"/>
</dbReference>
<dbReference type="CDD" id="cd01201">
    <property type="entry name" value="PH_BEACH"/>
    <property type="match status" value="1"/>
</dbReference>
<evidence type="ECO:0000256" key="3">
    <source>
        <dbReference type="PROSITE-ProRule" id="PRU00221"/>
    </source>
</evidence>
<keyword evidence="1 3" id="KW-0853">WD repeat</keyword>
<dbReference type="Gene3D" id="2.130.10.10">
    <property type="entry name" value="YVTN repeat-like/Quinoprotein amine dehydrogenase"/>
    <property type="match status" value="2"/>
</dbReference>
<proteinExistence type="predicted"/>
<evidence type="ECO:0000256" key="1">
    <source>
        <dbReference type="ARBA" id="ARBA00022574"/>
    </source>
</evidence>
<feature type="region of interest" description="Disordered" evidence="4">
    <location>
        <begin position="48"/>
        <end position="67"/>
    </location>
</feature>
<evidence type="ECO:0000313" key="8">
    <source>
        <dbReference type="Proteomes" id="UP000639772"/>
    </source>
</evidence>
<dbReference type="CDD" id="cd06071">
    <property type="entry name" value="Beach"/>
    <property type="match status" value="1"/>
</dbReference>
<feature type="compositionally biased region" description="Polar residues" evidence="4">
    <location>
        <begin position="1960"/>
        <end position="1982"/>
    </location>
</feature>
<evidence type="ECO:0000259" key="5">
    <source>
        <dbReference type="PROSITE" id="PS50197"/>
    </source>
</evidence>
<feature type="region of interest" description="Disordered" evidence="4">
    <location>
        <begin position="1935"/>
        <end position="1983"/>
    </location>
</feature>
<keyword evidence="2" id="KW-0677">Repeat</keyword>
<feature type="repeat" description="WD" evidence="3">
    <location>
        <begin position="3222"/>
        <end position="3263"/>
    </location>
</feature>
<dbReference type="SUPFAM" id="SSF48371">
    <property type="entry name" value="ARM repeat"/>
    <property type="match status" value="2"/>
</dbReference>
<accession>A0A835UIZ4</accession>
<dbReference type="SMART" id="SM01026">
    <property type="entry name" value="Beach"/>
    <property type="match status" value="1"/>
</dbReference>
<dbReference type="Pfam" id="PF02138">
    <property type="entry name" value="Beach"/>
    <property type="match status" value="1"/>
</dbReference>
<dbReference type="FunFam" id="1.10.1540.10:FF:000002">
    <property type="entry name" value="WD repeat and FYVE domain containing 3"/>
    <property type="match status" value="1"/>
</dbReference>
<dbReference type="Pfam" id="PF00400">
    <property type="entry name" value="WD40"/>
    <property type="match status" value="1"/>
</dbReference>
<dbReference type="InterPro" id="IPR036322">
    <property type="entry name" value="WD40_repeat_dom_sf"/>
</dbReference>
<dbReference type="Proteomes" id="UP000639772">
    <property type="component" value="Chromosome 11"/>
</dbReference>
<dbReference type="PROSITE" id="PS50082">
    <property type="entry name" value="WD_REPEATS_2"/>
    <property type="match status" value="1"/>
</dbReference>
<dbReference type="Gene3D" id="1.10.1540.10">
    <property type="entry name" value="BEACH domain"/>
    <property type="match status" value="1"/>
</dbReference>
<feature type="domain" description="BEACH-type PH" evidence="6">
    <location>
        <begin position="2608"/>
        <end position="2773"/>
    </location>
</feature>
<dbReference type="Pfam" id="PF14844">
    <property type="entry name" value="PH_BEACH"/>
    <property type="match status" value="1"/>
</dbReference>
<dbReference type="InterPro" id="IPR015943">
    <property type="entry name" value="WD40/YVTN_repeat-like_dom_sf"/>
</dbReference>
<dbReference type="OrthoDB" id="26681at2759"/>
<dbReference type="SUPFAM" id="SSF49899">
    <property type="entry name" value="Concanavalin A-like lectins/glucanases"/>
    <property type="match status" value="1"/>
</dbReference>
<feature type="region of interest" description="Disordered" evidence="4">
    <location>
        <begin position="467"/>
        <end position="494"/>
    </location>
</feature>
<dbReference type="Gene3D" id="2.30.29.30">
    <property type="entry name" value="Pleckstrin-homology domain (PH domain)/Phosphotyrosine-binding domain (PTB)"/>
    <property type="match status" value="1"/>
</dbReference>
<dbReference type="InterPro" id="IPR036372">
    <property type="entry name" value="BEACH_dom_sf"/>
</dbReference>
<dbReference type="EMBL" id="JADCNM010000011">
    <property type="protein sequence ID" value="KAG0462490.1"/>
    <property type="molecule type" value="Genomic_DNA"/>
</dbReference>
<dbReference type="InterPro" id="IPR001680">
    <property type="entry name" value="WD40_rpt"/>
</dbReference>